<gene>
    <name evidence="1" type="ORF">ES288_A13G187400v1</name>
</gene>
<evidence type="ECO:0000313" key="1">
    <source>
        <dbReference type="EMBL" id="TYG87116.1"/>
    </source>
</evidence>
<dbReference type="EMBL" id="CM017700">
    <property type="protein sequence ID" value="TYG87116.1"/>
    <property type="molecule type" value="Genomic_DNA"/>
</dbReference>
<dbReference type="Proteomes" id="UP000323506">
    <property type="component" value="Chromosome A13"/>
</dbReference>
<name>A0A5D2E164_GOSDA</name>
<protein>
    <submittedName>
        <fullName evidence="1">Uncharacterized protein</fullName>
    </submittedName>
</protein>
<reference evidence="1 2" key="1">
    <citation type="submission" date="2019-06" db="EMBL/GenBank/DDBJ databases">
        <title>WGS assembly of Gossypium darwinii.</title>
        <authorList>
            <person name="Chen Z.J."/>
            <person name="Sreedasyam A."/>
            <person name="Ando A."/>
            <person name="Song Q."/>
            <person name="De L."/>
            <person name="Hulse-Kemp A."/>
            <person name="Ding M."/>
            <person name="Ye W."/>
            <person name="Kirkbride R."/>
            <person name="Jenkins J."/>
            <person name="Plott C."/>
            <person name="Lovell J."/>
            <person name="Lin Y.-M."/>
            <person name="Vaughn R."/>
            <person name="Liu B."/>
            <person name="Li W."/>
            <person name="Simpson S."/>
            <person name="Scheffler B."/>
            <person name="Saski C."/>
            <person name="Grover C."/>
            <person name="Hu G."/>
            <person name="Conover J."/>
            <person name="Carlson J."/>
            <person name="Shu S."/>
            <person name="Boston L."/>
            <person name="Williams M."/>
            <person name="Peterson D."/>
            <person name="Mcgee K."/>
            <person name="Jones D."/>
            <person name="Wendel J."/>
            <person name="Stelly D."/>
            <person name="Grimwood J."/>
            <person name="Schmutz J."/>
        </authorList>
    </citation>
    <scope>NUCLEOTIDE SEQUENCE [LARGE SCALE GENOMIC DNA]</scope>
    <source>
        <strain evidence="1">1808015.09</strain>
    </source>
</reference>
<accession>A0A5D2E164</accession>
<sequence>MSRFVSGLNYSRKMKSQNNIMLLLEIDNKFCRVIVRKFWDWIKTSEITHLGLVGKYIVLSLAKIFVD</sequence>
<dbReference type="AlphaFoldDB" id="A0A5D2E164"/>
<proteinExistence type="predicted"/>
<keyword evidence="2" id="KW-1185">Reference proteome</keyword>
<evidence type="ECO:0000313" key="2">
    <source>
        <dbReference type="Proteomes" id="UP000323506"/>
    </source>
</evidence>
<organism evidence="1 2">
    <name type="scientific">Gossypium darwinii</name>
    <name type="common">Darwin's cotton</name>
    <name type="synonym">Gossypium barbadense var. darwinii</name>
    <dbReference type="NCBI Taxonomy" id="34276"/>
    <lineage>
        <taxon>Eukaryota</taxon>
        <taxon>Viridiplantae</taxon>
        <taxon>Streptophyta</taxon>
        <taxon>Embryophyta</taxon>
        <taxon>Tracheophyta</taxon>
        <taxon>Spermatophyta</taxon>
        <taxon>Magnoliopsida</taxon>
        <taxon>eudicotyledons</taxon>
        <taxon>Gunneridae</taxon>
        <taxon>Pentapetalae</taxon>
        <taxon>rosids</taxon>
        <taxon>malvids</taxon>
        <taxon>Malvales</taxon>
        <taxon>Malvaceae</taxon>
        <taxon>Malvoideae</taxon>
        <taxon>Gossypium</taxon>
    </lineage>
</organism>